<evidence type="ECO:0008006" key="3">
    <source>
        <dbReference type="Google" id="ProtNLM"/>
    </source>
</evidence>
<dbReference type="Pfam" id="PF14083">
    <property type="entry name" value="PGDYG"/>
    <property type="match status" value="1"/>
</dbReference>
<name>A0A6L5JZ77_RHOTE</name>
<comment type="caution">
    <text evidence="1">The sequence shown here is derived from an EMBL/GenBank/DDBJ whole genome shotgun (WGS) entry which is preliminary data.</text>
</comment>
<protein>
    <recommendedName>
        <fullName evidence="3">PGDYG protein</fullName>
    </recommendedName>
</protein>
<evidence type="ECO:0000313" key="2">
    <source>
        <dbReference type="Proteomes" id="UP000480275"/>
    </source>
</evidence>
<evidence type="ECO:0000313" key="1">
    <source>
        <dbReference type="EMBL" id="MQY52142.1"/>
    </source>
</evidence>
<sequence>MLHFSRIDLSCDPLAGRYVKEEIVSVAFAREAGELISLEGPNRYAPGDAIITGSTGSRWVVSHDRFVLKYDPVAPLQAGKDGAYRAKPVPVFARQIHEPFSIARSAGGDVLQGKAQDWLLQYAPGDYGLAENQRFVQVYRRLPESDGV</sequence>
<dbReference type="OrthoDB" id="8967783at2"/>
<dbReference type="InterPro" id="IPR025688">
    <property type="entry name" value="PGDYG_prot"/>
</dbReference>
<accession>A0A6L5JZ77</accession>
<dbReference type="EMBL" id="WIXJ01000007">
    <property type="protein sequence ID" value="MQY52142.1"/>
    <property type="molecule type" value="Genomic_DNA"/>
</dbReference>
<gene>
    <name evidence="1" type="ORF">GHK24_10190</name>
</gene>
<dbReference type="Proteomes" id="UP000480275">
    <property type="component" value="Unassembled WGS sequence"/>
</dbReference>
<dbReference type="AlphaFoldDB" id="A0A6L5JZ77"/>
<reference evidence="1 2" key="1">
    <citation type="submission" date="2019-10" db="EMBL/GenBank/DDBJ databases">
        <title>Whole-genome sequence of the purple nonsulfur photosynthetic bacterium Rhodocyclus tenuis.</title>
        <authorList>
            <person name="Kyndt J.A."/>
            <person name="Meyer T.E."/>
        </authorList>
    </citation>
    <scope>NUCLEOTIDE SEQUENCE [LARGE SCALE GENOMIC DNA]</scope>
    <source>
        <strain evidence="1 2">DSM 110</strain>
    </source>
</reference>
<proteinExistence type="predicted"/>
<organism evidence="1 2">
    <name type="scientific">Rhodocyclus tenuis</name>
    <name type="common">Rhodospirillum tenue</name>
    <dbReference type="NCBI Taxonomy" id="1066"/>
    <lineage>
        <taxon>Bacteria</taxon>
        <taxon>Pseudomonadati</taxon>
        <taxon>Pseudomonadota</taxon>
        <taxon>Betaproteobacteria</taxon>
        <taxon>Rhodocyclales</taxon>
        <taxon>Rhodocyclaceae</taxon>
        <taxon>Rhodocyclus</taxon>
    </lineage>
</organism>